<dbReference type="AlphaFoldDB" id="A0A8C2WKX5"/>
<dbReference type="Ensembl" id="ENSCLMT00005005640.1">
    <property type="protein sequence ID" value="ENSCLMP00005005253.1"/>
    <property type="gene ID" value="ENSCLMG00005002862.1"/>
</dbReference>
<sequence>MFCNFMFLLHLRFNSPSSLPFHDGLAGCSFMHPFLTPFLPSVAWQQAAAFNAQTQLHCTLGYVIITRDTKYKD</sequence>
<organism evidence="1 2">
    <name type="scientific">Cyclopterus lumpus</name>
    <name type="common">Lumpsucker</name>
    <dbReference type="NCBI Taxonomy" id="8103"/>
    <lineage>
        <taxon>Eukaryota</taxon>
        <taxon>Metazoa</taxon>
        <taxon>Chordata</taxon>
        <taxon>Craniata</taxon>
        <taxon>Vertebrata</taxon>
        <taxon>Euteleostomi</taxon>
        <taxon>Actinopterygii</taxon>
        <taxon>Neopterygii</taxon>
        <taxon>Teleostei</taxon>
        <taxon>Neoteleostei</taxon>
        <taxon>Acanthomorphata</taxon>
        <taxon>Eupercaria</taxon>
        <taxon>Perciformes</taxon>
        <taxon>Cottioidei</taxon>
        <taxon>Cottales</taxon>
        <taxon>Cyclopteridae</taxon>
        <taxon>Cyclopterus</taxon>
    </lineage>
</organism>
<keyword evidence="2" id="KW-1185">Reference proteome</keyword>
<reference evidence="1" key="1">
    <citation type="submission" date="2025-08" db="UniProtKB">
        <authorList>
            <consortium name="Ensembl"/>
        </authorList>
    </citation>
    <scope>IDENTIFICATION</scope>
</reference>
<accession>A0A8C2WKX5</accession>
<protein>
    <submittedName>
        <fullName evidence="1">Uncharacterized protein</fullName>
    </submittedName>
</protein>
<evidence type="ECO:0000313" key="2">
    <source>
        <dbReference type="Proteomes" id="UP000694565"/>
    </source>
</evidence>
<reference evidence="1" key="2">
    <citation type="submission" date="2025-09" db="UniProtKB">
        <authorList>
            <consortium name="Ensembl"/>
        </authorList>
    </citation>
    <scope>IDENTIFICATION</scope>
</reference>
<evidence type="ECO:0000313" key="1">
    <source>
        <dbReference type="Ensembl" id="ENSCLMP00005005253.1"/>
    </source>
</evidence>
<proteinExistence type="predicted"/>
<name>A0A8C2WKX5_CYCLU</name>
<dbReference type="Proteomes" id="UP000694565">
    <property type="component" value="Unplaced"/>
</dbReference>